<reference evidence="1" key="1">
    <citation type="journal article" date="2015" name="Nature">
        <title>Complex archaea that bridge the gap between prokaryotes and eukaryotes.</title>
        <authorList>
            <person name="Spang A."/>
            <person name="Saw J.H."/>
            <person name="Jorgensen S.L."/>
            <person name="Zaremba-Niedzwiedzka K."/>
            <person name="Martijn J."/>
            <person name="Lind A.E."/>
            <person name="van Eijk R."/>
            <person name="Schleper C."/>
            <person name="Guy L."/>
            <person name="Ettema T.J."/>
        </authorList>
    </citation>
    <scope>NUCLEOTIDE SEQUENCE</scope>
</reference>
<dbReference type="AlphaFoldDB" id="A0A0F9U0L3"/>
<accession>A0A0F9U0L3</accession>
<name>A0A0F9U0L3_9ZZZZ</name>
<protein>
    <submittedName>
        <fullName evidence="1">Uncharacterized protein</fullName>
    </submittedName>
</protein>
<proteinExistence type="predicted"/>
<evidence type="ECO:0000313" key="1">
    <source>
        <dbReference type="EMBL" id="KKN54876.1"/>
    </source>
</evidence>
<dbReference type="EMBL" id="LAZR01000908">
    <property type="protein sequence ID" value="KKN54876.1"/>
    <property type="molecule type" value="Genomic_DNA"/>
</dbReference>
<gene>
    <name evidence="1" type="ORF">LCGC14_0587690</name>
</gene>
<sequence length="54" mass="5957">MAERKLGKIPKGFIRVTLTADLHSGACKQCMDGFSVFVKGLEQHEPVEQPKKGD</sequence>
<organism evidence="1">
    <name type="scientific">marine sediment metagenome</name>
    <dbReference type="NCBI Taxonomy" id="412755"/>
    <lineage>
        <taxon>unclassified sequences</taxon>
        <taxon>metagenomes</taxon>
        <taxon>ecological metagenomes</taxon>
    </lineage>
</organism>
<comment type="caution">
    <text evidence="1">The sequence shown here is derived from an EMBL/GenBank/DDBJ whole genome shotgun (WGS) entry which is preliminary data.</text>
</comment>